<feature type="chain" id="PRO_5040748153" evidence="1">
    <location>
        <begin position="23"/>
        <end position="597"/>
    </location>
</feature>
<evidence type="ECO:0000313" key="2">
    <source>
        <dbReference type="EMBL" id="KAJ5096766.1"/>
    </source>
</evidence>
<sequence>MRPFCEHLNLALVFLLIPRKTGYEVRDFSALELCEAVTNGWTDTVDSILASGVDPNARFDDLDSVFSGVAENWASEEQCMRPPMFEIDETEAPVLRRAAVGDSEVKLGHPDKNKATHLMATLLQHGADPYGLYPQPIYNRRFFSLFPGQPKDKDEPDGVEDKDTVFYRRWKARMGVIEKSLRLEYKRRHIEKGLPDPEQYDYEGKWEEMLEDWIDYLDLPFRYGVRSVIHSLLEGGMVVQPIFDFLGDKLEVERRDPQGRTLFLAACRSRVGLDAATDGVYADLRRRGDDKRGIHENPYPQPNNPWKEVEGETFTTCTGPTMLSFLISHGADLLAVDNYGKNALHLLFTYTDHPWAFLPPLIDNAVEYLIKNCPSLINQPDKAGFYPLHLAIWRMNSIVKPDDERPASIYRFEETVDPLIAAGADIFAKDGLGNTVLHYLAGSRLSEVDRLGKEQRRLLQTFLKRGIDPKARNADGQTALEIFCITDDEGRESAFAKFEDLYYGIGEDVFGQFEQAGYSLQEPTPAGQTLMHLVAGLESGPAWDWFKVLEAKGLDPMAKDKEGETSMDIGMKNIYNFKYYWDDWKKKQELWASTFSE</sequence>
<dbReference type="EMBL" id="JAPQKH010000005">
    <property type="protein sequence ID" value="KAJ5096766.1"/>
    <property type="molecule type" value="Genomic_DNA"/>
</dbReference>
<accession>A0A9W9K8T7</accession>
<comment type="caution">
    <text evidence="2">The sequence shown here is derived from an EMBL/GenBank/DDBJ whole genome shotgun (WGS) entry which is preliminary data.</text>
</comment>
<dbReference type="Gene3D" id="1.25.40.20">
    <property type="entry name" value="Ankyrin repeat-containing domain"/>
    <property type="match status" value="1"/>
</dbReference>
<reference evidence="2" key="2">
    <citation type="journal article" date="2023" name="IMA Fungus">
        <title>Comparative genomic study of the Penicillium genus elucidates a diverse pangenome and 15 lateral gene transfer events.</title>
        <authorList>
            <person name="Petersen C."/>
            <person name="Sorensen T."/>
            <person name="Nielsen M.R."/>
            <person name="Sondergaard T.E."/>
            <person name="Sorensen J.L."/>
            <person name="Fitzpatrick D.A."/>
            <person name="Frisvad J.C."/>
            <person name="Nielsen K.L."/>
        </authorList>
    </citation>
    <scope>NUCLEOTIDE SEQUENCE</scope>
    <source>
        <strain evidence="2">IBT 30069</strain>
    </source>
</reference>
<reference evidence="2" key="1">
    <citation type="submission" date="2022-11" db="EMBL/GenBank/DDBJ databases">
        <authorList>
            <person name="Petersen C."/>
        </authorList>
    </citation>
    <scope>NUCLEOTIDE SEQUENCE</scope>
    <source>
        <strain evidence="2">IBT 30069</strain>
    </source>
</reference>
<dbReference type="SUPFAM" id="SSF48403">
    <property type="entry name" value="Ankyrin repeat"/>
    <property type="match status" value="1"/>
</dbReference>
<keyword evidence="1" id="KW-0732">Signal</keyword>
<organism evidence="2 3">
    <name type="scientific">Penicillium angulare</name>
    <dbReference type="NCBI Taxonomy" id="116970"/>
    <lineage>
        <taxon>Eukaryota</taxon>
        <taxon>Fungi</taxon>
        <taxon>Dikarya</taxon>
        <taxon>Ascomycota</taxon>
        <taxon>Pezizomycotina</taxon>
        <taxon>Eurotiomycetes</taxon>
        <taxon>Eurotiomycetidae</taxon>
        <taxon>Eurotiales</taxon>
        <taxon>Aspergillaceae</taxon>
        <taxon>Penicillium</taxon>
    </lineage>
</organism>
<name>A0A9W9K8T7_9EURO</name>
<proteinExistence type="predicted"/>
<evidence type="ECO:0000313" key="3">
    <source>
        <dbReference type="Proteomes" id="UP001149165"/>
    </source>
</evidence>
<keyword evidence="3" id="KW-1185">Reference proteome</keyword>
<feature type="signal peptide" evidence="1">
    <location>
        <begin position="1"/>
        <end position="22"/>
    </location>
</feature>
<dbReference type="Proteomes" id="UP001149165">
    <property type="component" value="Unassembled WGS sequence"/>
</dbReference>
<dbReference type="AlphaFoldDB" id="A0A9W9K8T7"/>
<evidence type="ECO:0000256" key="1">
    <source>
        <dbReference type="SAM" id="SignalP"/>
    </source>
</evidence>
<dbReference type="PANTHER" id="PTHR24118:SF99">
    <property type="entry name" value="POTE ANKYRIN DOMAIN FAMILY MEMBER 3C-RELATED"/>
    <property type="match status" value="1"/>
</dbReference>
<dbReference type="InterPro" id="IPR036770">
    <property type="entry name" value="Ankyrin_rpt-contain_sf"/>
</dbReference>
<dbReference type="OrthoDB" id="21416at2759"/>
<gene>
    <name evidence="2" type="ORF">N7456_007487</name>
</gene>
<protein>
    <submittedName>
        <fullName evidence="2">Uncharacterized protein</fullName>
    </submittedName>
</protein>
<dbReference type="PANTHER" id="PTHR24118">
    <property type="entry name" value="POTE ANKYRIN DOMAIN"/>
    <property type="match status" value="1"/>
</dbReference>